<evidence type="ECO:0000313" key="1">
    <source>
        <dbReference type="EMBL" id="GIY42848.1"/>
    </source>
</evidence>
<organism evidence="1 2">
    <name type="scientific">Caerostris darwini</name>
    <dbReference type="NCBI Taxonomy" id="1538125"/>
    <lineage>
        <taxon>Eukaryota</taxon>
        <taxon>Metazoa</taxon>
        <taxon>Ecdysozoa</taxon>
        <taxon>Arthropoda</taxon>
        <taxon>Chelicerata</taxon>
        <taxon>Arachnida</taxon>
        <taxon>Araneae</taxon>
        <taxon>Araneomorphae</taxon>
        <taxon>Entelegynae</taxon>
        <taxon>Araneoidea</taxon>
        <taxon>Araneidae</taxon>
        <taxon>Caerostris</taxon>
    </lineage>
</organism>
<protein>
    <submittedName>
        <fullName evidence="1">Uncharacterized protein</fullName>
    </submittedName>
</protein>
<comment type="caution">
    <text evidence="1">The sequence shown here is derived from an EMBL/GenBank/DDBJ whole genome shotgun (WGS) entry which is preliminary data.</text>
</comment>
<accession>A0AAV4T843</accession>
<evidence type="ECO:0000313" key="2">
    <source>
        <dbReference type="Proteomes" id="UP001054837"/>
    </source>
</evidence>
<proteinExistence type="predicted"/>
<dbReference type="AlphaFoldDB" id="A0AAV4T843"/>
<reference evidence="1 2" key="1">
    <citation type="submission" date="2021-06" db="EMBL/GenBank/DDBJ databases">
        <title>Caerostris darwini draft genome.</title>
        <authorList>
            <person name="Kono N."/>
            <person name="Arakawa K."/>
        </authorList>
    </citation>
    <scope>NUCLEOTIDE SEQUENCE [LARGE SCALE GENOMIC DNA]</scope>
</reference>
<name>A0AAV4T843_9ARAC</name>
<gene>
    <name evidence="1" type="ORF">CDAR_246741</name>
</gene>
<keyword evidence="2" id="KW-1185">Reference proteome</keyword>
<sequence length="89" mass="10184">MARSSEGVDDPISARDLRKVRIITMEREGVSVKCISGWPCMVKNLVENCKTESTSSFRDFYLAEVDCWEEQFGKCFGESQMFILGLPFF</sequence>
<dbReference type="EMBL" id="BPLQ01009263">
    <property type="protein sequence ID" value="GIY42848.1"/>
    <property type="molecule type" value="Genomic_DNA"/>
</dbReference>
<dbReference type="Proteomes" id="UP001054837">
    <property type="component" value="Unassembled WGS sequence"/>
</dbReference>